<gene>
    <name evidence="2" type="primary">Dgri\GH13558</name>
    <name evidence="2" type="ORF">Dgri_GH13558</name>
</gene>
<dbReference type="PhylomeDB" id="B4JPP5"/>
<dbReference type="InterPro" id="IPR029034">
    <property type="entry name" value="Cystine-knot_cytokine"/>
</dbReference>
<dbReference type="FunCoup" id="B4JPP5">
    <property type="interactions" value="92"/>
</dbReference>
<dbReference type="OrthoDB" id="5950649at2759"/>
<reference evidence="2 3" key="1">
    <citation type="journal article" date="2007" name="Nature">
        <title>Evolution of genes and genomes on the Drosophila phylogeny.</title>
        <authorList>
            <consortium name="Drosophila 12 Genomes Consortium"/>
            <person name="Clark A.G."/>
            <person name="Eisen M.B."/>
            <person name="Smith D.R."/>
            <person name="Bergman C.M."/>
            <person name="Oliver B."/>
            <person name="Markow T.A."/>
            <person name="Kaufman T.C."/>
            <person name="Kellis M."/>
            <person name="Gelbart W."/>
            <person name="Iyer V.N."/>
            <person name="Pollard D.A."/>
            <person name="Sackton T.B."/>
            <person name="Larracuente A.M."/>
            <person name="Singh N.D."/>
            <person name="Abad J.P."/>
            <person name="Abt D.N."/>
            <person name="Adryan B."/>
            <person name="Aguade M."/>
            <person name="Akashi H."/>
            <person name="Anderson W.W."/>
            <person name="Aquadro C.F."/>
            <person name="Ardell D.H."/>
            <person name="Arguello R."/>
            <person name="Artieri C.G."/>
            <person name="Barbash D.A."/>
            <person name="Barker D."/>
            <person name="Barsanti P."/>
            <person name="Batterham P."/>
            <person name="Batzoglou S."/>
            <person name="Begun D."/>
            <person name="Bhutkar A."/>
            <person name="Blanco E."/>
            <person name="Bosak S.A."/>
            <person name="Bradley R.K."/>
            <person name="Brand A.D."/>
            <person name="Brent M.R."/>
            <person name="Brooks A.N."/>
            <person name="Brown R.H."/>
            <person name="Butlin R.K."/>
            <person name="Caggese C."/>
            <person name="Calvi B.R."/>
            <person name="Bernardo de Carvalho A."/>
            <person name="Caspi A."/>
            <person name="Castrezana S."/>
            <person name="Celniker S.E."/>
            <person name="Chang J.L."/>
            <person name="Chapple C."/>
            <person name="Chatterji S."/>
            <person name="Chinwalla A."/>
            <person name="Civetta A."/>
            <person name="Clifton S.W."/>
            <person name="Comeron J.M."/>
            <person name="Costello J.C."/>
            <person name="Coyne J.A."/>
            <person name="Daub J."/>
            <person name="David R.G."/>
            <person name="Delcher A.L."/>
            <person name="Delehaunty K."/>
            <person name="Do C.B."/>
            <person name="Ebling H."/>
            <person name="Edwards K."/>
            <person name="Eickbush T."/>
            <person name="Evans J.D."/>
            <person name="Filipski A."/>
            <person name="Findeiss S."/>
            <person name="Freyhult E."/>
            <person name="Fulton L."/>
            <person name="Fulton R."/>
            <person name="Garcia A.C."/>
            <person name="Gardiner A."/>
            <person name="Garfield D.A."/>
            <person name="Garvin B.E."/>
            <person name="Gibson G."/>
            <person name="Gilbert D."/>
            <person name="Gnerre S."/>
            <person name="Godfrey J."/>
            <person name="Good R."/>
            <person name="Gotea V."/>
            <person name="Gravely B."/>
            <person name="Greenberg A.J."/>
            <person name="Griffiths-Jones S."/>
            <person name="Gross S."/>
            <person name="Guigo R."/>
            <person name="Gustafson E.A."/>
            <person name="Haerty W."/>
            <person name="Hahn M.W."/>
            <person name="Halligan D.L."/>
            <person name="Halpern A.L."/>
            <person name="Halter G.M."/>
            <person name="Han M.V."/>
            <person name="Heger A."/>
            <person name="Hillier L."/>
            <person name="Hinrichs A.S."/>
            <person name="Holmes I."/>
            <person name="Hoskins R.A."/>
            <person name="Hubisz M.J."/>
            <person name="Hultmark D."/>
            <person name="Huntley M.A."/>
            <person name="Jaffe D.B."/>
            <person name="Jagadeeshan S."/>
            <person name="Jeck W.R."/>
            <person name="Johnson J."/>
            <person name="Jones C.D."/>
            <person name="Jordan W.C."/>
            <person name="Karpen G.H."/>
            <person name="Kataoka E."/>
            <person name="Keightley P.D."/>
            <person name="Kheradpour P."/>
            <person name="Kirkness E.F."/>
            <person name="Koerich L.B."/>
            <person name="Kristiansen K."/>
            <person name="Kudrna D."/>
            <person name="Kulathinal R.J."/>
            <person name="Kumar S."/>
            <person name="Kwok R."/>
            <person name="Lander E."/>
            <person name="Langley C.H."/>
            <person name="Lapoint R."/>
            <person name="Lazzaro B.P."/>
            <person name="Lee S.J."/>
            <person name="Levesque L."/>
            <person name="Li R."/>
            <person name="Lin C.F."/>
            <person name="Lin M.F."/>
            <person name="Lindblad-Toh K."/>
            <person name="Llopart A."/>
            <person name="Long M."/>
            <person name="Low L."/>
            <person name="Lozovsky E."/>
            <person name="Lu J."/>
            <person name="Luo M."/>
            <person name="Machado C.A."/>
            <person name="Makalowski W."/>
            <person name="Marzo M."/>
            <person name="Matsuda M."/>
            <person name="Matzkin L."/>
            <person name="McAllister B."/>
            <person name="McBride C.S."/>
            <person name="McKernan B."/>
            <person name="McKernan K."/>
            <person name="Mendez-Lago M."/>
            <person name="Minx P."/>
            <person name="Mollenhauer M.U."/>
            <person name="Montooth K."/>
            <person name="Mount S.M."/>
            <person name="Mu X."/>
            <person name="Myers E."/>
            <person name="Negre B."/>
            <person name="Newfeld S."/>
            <person name="Nielsen R."/>
            <person name="Noor M.A."/>
            <person name="O'Grady P."/>
            <person name="Pachter L."/>
            <person name="Papaceit M."/>
            <person name="Parisi M.J."/>
            <person name="Parisi M."/>
            <person name="Parts L."/>
            <person name="Pedersen J.S."/>
            <person name="Pesole G."/>
            <person name="Phillippy A.M."/>
            <person name="Ponting C.P."/>
            <person name="Pop M."/>
            <person name="Porcelli D."/>
            <person name="Powell J.R."/>
            <person name="Prohaska S."/>
            <person name="Pruitt K."/>
            <person name="Puig M."/>
            <person name="Quesneville H."/>
            <person name="Ram K.R."/>
            <person name="Rand D."/>
            <person name="Rasmussen M.D."/>
            <person name="Reed L.K."/>
            <person name="Reenan R."/>
            <person name="Reily A."/>
            <person name="Remington K.A."/>
            <person name="Rieger T.T."/>
            <person name="Ritchie M.G."/>
            <person name="Robin C."/>
            <person name="Rogers Y.H."/>
            <person name="Rohde C."/>
            <person name="Rozas J."/>
            <person name="Rubenfield M.J."/>
            <person name="Ruiz A."/>
            <person name="Russo S."/>
            <person name="Salzberg S.L."/>
            <person name="Sanchez-Gracia A."/>
            <person name="Saranga D.J."/>
            <person name="Sato H."/>
            <person name="Schaeffer S.W."/>
            <person name="Schatz M.C."/>
            <person name="Schlenke T."/>
            <person name="Schwartz R."/>
            <person name="Segarra C."/>
            <person name="Singh R.S."/>
            <person name="Sirot L."/>
            <person name="Sirota M."/>
            <person name="Sisneros N.B."/>
            <person name="Smith C.D."/>
            <person name="Smith T.F."/>
            <person name="Spieth J."/>
            <person name="Stage D.E."/>
            <person name="Stark A."/>
            <person name="Stephan W."/>
            <person name="Strausberg R.L."/>
            <person name="Strempel S."/>
            <person name="Sturgill D."/>
            <person name="Sutton G."/>
            <person name="Sutton G.G."/>
            <person name="Tao W."/>
            <person name="Teichmann S."/>
            <person name="Tobari Y.N."/>
            <person name="Tomimura Y."/>
            <person name="Tsolas J.M."/>
            <person name="Valente V.L."/>
            <person name="Venter E."/>
            <person name="Venter J.C."/>
            <person name="Vicario S."/>
            <person name="Vieira F.G."/>
            <person name="Vilella A.J."/>
            <person name="Villasante A."/>
            <person name="Walenz B."/>
            <person name="Wang J."/>
            <person name="Wasserman M."/>
            <person name="Watts T."/>
            <person name="Wilson D."/>
            <person name="Wilson R.K."/>
            <person name="Wing R.A."/>
            <person name="Wolfner M.F."/>
            <person name="Wong A."/>
            <person name="Wong G.K."/>
            <person name="Wu C.I."/>
            <person name="Wu G."/>
            <person name="Yamamoto D."/>
            <person name="Yang H.P."/>
            <person name="Yang S.P."/>
            <person name="Yorke J.A."/>
            <person name="Yoshida K."/>
            <person name="Zdobnov E."/>
            <person name="Zhang P."/>
            <person name="Zhang Y."/>
            <person name="Zimin A.V."/>
            <person name="Baldwin J."/>
            <person name="Abdouelleil A."/>
            <person name="Abdulkadir J."/>
            <person name="Abebe A."/>
            <person name="Abera B."/>
            <person name="Abreu J."/>
            <person name="Acer S.C."/>
            <person name="Aftuck L."/>
            <person name="Alexander A."/>
            <person name="An P."/>
            <person name="Anderson E."/>
            <person name="Anderson S."/>
            <person name="Arachi H."/>
            <person name="Azer M."/>
            <person name="Bachantsang P."/>
            <person name="Barry A."/>
            <person name="Bayul T."/>
            <person name="Berlin A."/>
            <person name="Bessette D."/>
            <person name="Bloom T."/>
            <person name="Blye J."/>
            <person name="Boguslavskiy L."/>
            <person name="Bonnet C."/>
            <person name="Boukhgalter B."/>
            <person name="Bourzgui I."/>
            <person name="Brown A."/>
            <person name="Cahill P."/>
            <person name="Channer S."/>
            <person name="Cheshatsang Y."/>
            <person name="Chuda L."/>
            <person name="Citroen M."/>
            <person name="Collymore A."/>
            <person name="Cooke P."/>
            <person name="Costello M."/>
            <person name="D'Aco K."/>
            <person name="Daza R."/>
            <person name="De Haan G."/>
            <person name="DeGray S."/>
            <person name="DeMaso C."/>
            <person name="Dhargay N."/>
            <person name="Dooley K."/>
            <person name="Dooley E."/>
            <person name="Doricent M."/>
            <person name="Dorje P."/>
            <person name="Dorjee K."/>
            <person name="Dupes A."/>
            <person name="Elong R."/>
            <person name="Falk J."/>
            <person name="Farina A."/>
            <person name="Faro S."/>
            <person name="Ferguson D."/>
            <person name="Fisher S."/>
            <person name="Foley C.D."/>
            <person name="Franke A."/>
            <person name="Friedrich D."/>
            <person name="Gadbois L."/>
            <person name="Gearin G."/>
            <person name="Gearin C.R."/>
            <person name="Giannoukos G."/>
            <person name="Goode T."/>
            <person name="Graham J."/>
            <person name="Grandbois E."/>
            <person name="Grewal S."/>
            <person name="Gyaltsen K."/>
            <person name="Hafez N."/>
            <person name="Hagos B."/>
            <person name="Hall J."/>
            <person name="Henson C."/>
            <person name="Hollinger A."/>
            <person name="Honan T."/>
            <person name="Huard M.D."/>
            <person name="Hughes L."/>
            <person name="Hurhula B."/>
            <person name="Husby M.E."/>
            <person name="Kamat A."/>
            <person name="Kanga B."/>
            <person name="Kashin S."/>
            <person name="Khazanovich D."/>
            <person name="Kisner P."/>
            <person name="Lance K."/>
            <person name="Lara M."/>
            <person name="Lee W."/>
            <person name="Lennon N."/>
            <person name="Letendre F."/>
            <person name="LeVine R."/>
            <person name="Lipovsky A."/>
            <person name="Liu X."/>
            <person name="Liu J."/>
            <person name="Liu S."/>
            <person name="Lokyitsang T."/>
            <person name="Lokyitsang Y."/>
            <person name="Lubonja R."/>
            <person name="Lui A."/>
            <person name="MacDonald P."/>
            <person name="Magnisalis V."/>
            <person name="Maru K."/>
            <person name="Matthews C."/>
            <person name="McCusker W."/>
            <person name="McDonough S."/>
            <person name="Mehta T."/>
            <person name="Meldrim J."/>
            <person name="Meneus L."/>
            <person name="Mihai O."/>
            <person name="Mihalev A."/>
            <person name="Mihova T."/>
            <person name="Mittelman R."/>
            <person name="Mlenga V."/>
            <person name="Montmayeur A."/>
            <person name="Mulrain L."/>
            <person name="Navidi A."/>
            <person name="Naylor J."/>
            <person name="Negash T."/>
            <person name="Nguyen T."/>
            <person name="Nguyen N."/>
            <person name="Nicol R."/>
            <person name="Norbu C."/>
            <person name="Norbu N."/>
            <person name="Novod N."/>
            <person name="O'Neill B."/>
            <person name="Osman S."/>
            <person name="Markiewicz E."/>
            <person name="Oyono O.L."/>
            <person name="Patti C."/>
            <person name="Phunkhang P."/>
            <person name="Pierre F."/>
            <person name="Priest M."/>
            <person name="Raghuraman S."/>
            <person name="Rege F."/>
            <person name="Reyes R."/>
            <person name="Rise C."/>
            <person name="Rogov P."/>
            <person name="Ross K."/>
            <person name="Ryan E."/>
            <person name="Settipalli S."/>
            <person name="Shea T."/>
            <person name="Sherpa N."/>
            <person name="Shi L."/>
            <person name="Shih D."/>
            <person name="Sparrow T."/>
            <person name="Spaulding J."/>
            <person name="Stalker J."/>
            <person name="Stange-Thomann N."/>
            <person name="Stavropoulos S."/>
            <person name="Stone C."/>
            <person name="Strader C."/>
            <person name="Tesfaye S."/>
            <person name="Thomson T."/>
            <person name="Thoulutsang Y."/>
            <person name="Thoulutsang D."/>
            <person name="Topham K."/>
            <person name="Topping I."/>
            <person name="Tsamla T."/>
            <person name="Vassiliev H."/>
            <person name="Vo A."/>
            <person name="Wangchuk T."/>
            <person name="Wangdi T."/>
            <person name="Weiand M."/>
            <person name="Wilkinson J."/>
            <person name="Wilson A."/>
            <person name="Yadav S."/>
            <person name="Young G."/>
            <person name="Yu Q."/>
            <person name="Zembek L."/>
            <person name="Zhong D."/>
            <person name="Zimmer A."/>
            <person name="Zwirko Z."/>
            <person name="Jaffe D.B."/>
            <person name="Alvarez P."/>
            <person name="Brockman W."/>
            <person name="Butler J."/>
            <person name="Chin C."/>
            <person name="Gnerre S."/>
            <person name="Grabherr M."/>
            <person name="Kleber M."/>
            <person name="Mauceli E."/>
            <person name="MacCallum I."/>
        </authorList>
    </citation>
    <scope>NUCLEOTIDE SEQUENCE [LARGE SCALE GENOMIC DNA]</scope>
    <source>
        <strain evidence="3">Tucson 15287-2541.00</strain>
    </source>
</reference>
<dbReference type="OMA" id="RAVNFCC"/>
<evidence type="ECO:0000256" key="1">
    <source>
        <dbReference type="SAM" id="SignalP"/>
    </source>
</evidence>
<dbReference type="GO" id="GO:0005102">
    <property type="term" value="F:signaling receptor binding"/>
    <property type="evidence" value="ECO:0007669"/>
    <property type="project" value="TreeGrafter"/>
</dbReference>
<dbReference type="SUPFAM" id="SSF57501">
    <property type="entry name" value="Cystine-knot cytokines"/>
    <property type="match status" value="1"/>
</dbReference>
<evidence type="ECO:0000313" key="3">
    <source>
        <dbReference type="Proteomes" id="UP000001070"/>
    </source>
</evidence>
<evidence type="ECO:0000313" key="2">
    <source>
        <dbReference type="EMBL" id="EDV98875.1"/>
    </source>
</evidence>
<dbReference type="InParanoid" id="B4JPP5"/>
<dbReference type="HOGENOM" id="CLU_1103538_0_0_1"/>
<proteinExistence type="predicted"/>
<dbReference type="AlphaFoldDB" id="B4JPP5"/>
<organism evidence="3">
    <name type="scientific">Drosophila grimshawi</name>
    <name type="common">Hawaiian fruit fly</name>
    <name type="synonym">Idiomyia grimshawi</name>
    <dbReference type="NCBI Taxonomy" id="7222"/>
    <lineage>
        <taxon>Eukaryota</taxon>
        <taxon>Metazoa</taxon>
        <taxon>Ecdysozoa</taxon>
        <taxon>Arthropoda</taxon>
        <taxon>Hexapoda</taxon>
        <taxon>Insecta</taxon>
        <taxon>Pterygota</taxon>
        <taxon>Neoptera</taxon>
        <taxon>Endopterygota</taxon>
        <taxon>Diptera</taxon>
        <taxon>Brachycera</taxon>
        <taxon>Muscomorpha</taxon>
        <taxon>Ephydroidea</taxon>
        <taxon>Drosophilidae</taxon>
        <taxon>Drosophila</taxon>
        <taxon>Hawaiian Drosophila</taxon>
    </lineage>
</organism>
<dbReference type="InterPro" id="IPR052876">
    <property type="entry name" value="Insect_Hormone_Regulators"/>
</dbReference>
<dbReference type="STRING" id="7222.B4JPP5"/>
<dbReference type="eggNOG" id="ENOG502SBEB">
    <property type="taxonomic scope" value="Eukaryota"/>
</dbReference>
<dbReference type="KEGG" id="dgr:6567093"/>
<dbReference type="PANTHER" id="PTHR39940:SF4">
    <property type="entry name" value="PROTEIN TRUNK"/>
    <property type="match status" value="1"/>
</dbReference>
<dbReference type="PANTHER" id="PTHR39940">
    <property type="entry name" value="PROTHORACICOTROPIC HORMONE, ISOFORM F"/>
    <property type="match status" value="1"/>
</dbReference>
<dbReference type="Gene3D" id="2.10.90.10">
    <property type="entry name" value="Cystine-knot cytokines"/>
    <property type="match status" value="1"/>
</dbReference>
<keyword evidence="1" id="KW-0732">Signal</keyword>
<accession>B4JPP5</accession>
<keyword evidence="3" id="KW-1185">Reference proteome</keyword>
<sequence length="238" mass="27490">MSIVSAYHKNFSLFWICELCCTVGLLCTVQQDYCAELSKKSLSMILGQAFNPRYMSIEPPKSGSREETSNFGSKRSPLDIPFYADNNVVSLGSFPAWETNHFAYFEKKEEISLKRRDINVRNIFIEGGGGGGHGKPEVFKTRPWECSSIINWIDLGLNYFPRYIRSIECIAKKCWYGHFKCKPKSFTIKVLRRKTGSCIHVSDKLILITSEKYIDDYTQLWIWEEIAVNFCCECVMLY</sequence>
<feature type="signal peptide" evidence="1">
    <location>
        <begin position="1"/>
        <end position="22"/>
    </location>
</feature>
<feature type="chain" id="PRO_5002809684" evidence="1">
    <location>
        <begin position="23"/>
        <end position="238"/>
    </location>
</feature>
<dbReference type="EMBL" id="CH916372">
    <property type="protein sequence ID" value="EDV98875.1"/>
    <property type="molecule type" value="Genomic_DNA"/>
</dbReference>
<dbReference type="Proteomes" id="UP000001070">
    <property type="component" value="Unassembled WGS sequence"/>
</dbReference>
<protein>
    <submittedName>
        <fullName evidence="2">GH13558</fullName>
    </submittedName>
</protein>
<name>B4JPP5_DROGR</name>